<dbReference type="Pfam" id="PF00126">
    <property type="entry name" value="HTH_1"/>
    <property type="match status" value="1"/>
</dbReference>
<keyword evidence="3" id="KW-0238">DNA-binding</keyword>
<evidence type="ECO:0000259" key="5">
    <source>
        <dbReference type="PROSITE" id="PS50931"/>
    </source>
</evidence>
<dbReference type="PROSITE" id="PS50931">
    <property type="entry name" value="HTH_LYSR"/>
    <property type="match status" value="1"/>
</dbReference>
<dbReference type="GO" id="GO:0003700">
    <property type="term" value="F:DNA-binding transcription factor activity"/>
    <property type="evidence" value="ECO:0007669"/>
    <property type="project" value="InterPro"/>
</dbReference>
<evidence type="ECO:0000313" key="7">
    <source>
        <dbReference type="Proteomes" id="UP000244880"/>
    </source>
</evidence>
<evidence type="ECO:0000256" key="4">
    <source>
        <dbReference type="ARBA" id="ARBA00023163"/>
    </source>
</evidence>
<dbReference type="InterPro" id="IPR036390">
    <property type="entry name" value="WH_DNA-bd_sf"/>
</dbReference>
<organism evidence="6 7">
    <name type="scientific">Ascidiaceihabitans donghaensis</name>
    <dbReference type="NCBI Taxonomy" id="1510460"/>
    <lineage>
        <taxon>Bacteria</taxon>
        <taxon>Pseudomonadati</taxon>
        <taxon>Pseudomonadota</taxon>
        <taxon>Alphaproteobacteria</taxon>
        <taxon>Rhodobacterales</taxon>
        <taxon>Paracoccaceae</taxon>
        <taxon>Ascidiaceihabitans</taxon>
    </lineage>
</organism>
<reference evidence="6 7" key="1">
    <citation type="submission" date="2018-03" db="EMBL/GenBank/DDBJ databases">
        <authorList>
            <person name="Keele B.F."/>
        </authorList>
    </citation>
    <scope>NUCLEOTIDE SEQUENCE [LARGE SCALE GENOMIC DNA]</scope>
    <source>
        <strain evidence="6 7">CECT 8599</strain>
    </source>
</reference>
<evidence type="ECO:0000256" key="2">
    <source>
        <dbReference type="ARBA" id="ARBA00023015"/>
    </source>
</evidence>
<feature type="domain" description="HTH lysR-type" evidence="5">
    <location>
        <begin position="6"/>
        <end position="63"/>
    </location>
</feature>
<dbReference type="AlphaFoldDB" id="A0A2R8BPP9"/>
<sequence length="289" mass="32305">MGQVNLPTELLRTFVTVIEVESYTHAATLLGRTQPAISLQMKRLEELVGQPLVMRKGRGVRLTERGDALIVHARQILRLNDLAISQFGHDADTKRLRIGLPVDFGVRMLQSCMTRFVQQNPDMTIEIRCDLSRNLIEGIRKDDLDIAVGLHPGGDQQFLHRNWVEQPVWVAANGVEFTDREELPLVAHPYGCVYRDRMTEALKEAKRRWRISFASPGIGSLQQAVVDGLGVSCLTGPTMLDGLQTLSPDTGLPDLEPLHIGVFYRQTRLGQSGHLVVNEIEMTLKEALA</sequence>
<dbReference type="InterPro" id="IPR005119">
    <property type="entry name" value="LysR_subst-bd"/>
</dbReference>
<dbReference type="InterPro" id="IPR000847">
    <property type="entry name" value="LysR_HTH_N"/>
</dbReference>
<dbReference type="InterPro" id="IPR036388">
    <property type="entry name" value="WH-like_DNA-bd_sf"/>
</dbReference>
<dbReference type="RefSeq" id="WP_108830501.1">
    <property type="nucleotide sequence ID" value="NZ_OMOR01000004.1"/>
</dbReference>
<dbReference type="PRINTS" id="PR00039">
    <property type="entry name" value="HTHLYSR"/>
</dbReference>
<accession>A0A2R8BPP9</accession>
<dbReference type="PANTHER" id="PTHR30579">
    <property type="entry name" value="TRANSCRIPTIONAL REGULATOR"/>
    <property type="match status" value="1"/>
</dbReference>
<keyword evidence="7" id="KW-1185">Reference proteome</keyword>
<name>A0A2R8BPP9_9RHOB</name>
<evidence type="ECO:0000256" key="3">
    <source>
        <dbReference type="ARBA" id="ARBA00023125"/>
    </source>
</evidence>
<dbReference type="Proteomes" id="UP000244880">
    <property type="component" value="Unassembled WGS sequence"/>
</dbReference>
<keyword evidence="2" id="KW-0805">Transcription regulation</keyword>
<dbReference type="EMBL" id="OMOR01000004">
    <property type="protein sequence ID" value="SPH27556.1"/>
    <property type="molecule type" value="Genomic_DNA"/>
</dbReference>
<evidence type="ECO:0000313" key="6">
    <source>
        <dbReference type="EMBL" id="SPH27556.1"/>
    </source>
</evidence>
<comment type="similarity">
    <text evidence="1">Belongs to the LysR transcriptional regulatory family.</text>
</comment>
<proteinExistence type="inferred from homology"/>
<dbReference type="OrthoDB" id="9803735at2"/>
<dbReference type="InterPro" id="IPR050176">
    <property type="entry name" value="LTTR"/>
</dbReference>
<dbReference type="Pfam" id="PF03466">
    <property type="entry name" value="LysR_substrate"/>
    <property type="match status" value="1"/>
</dbReference>
<dbReference type="SUPFAM" id="SSF46785">
    <property type="entry name" value="Winged helix' DNA-binding domain"/>
    <property type="match status" value="1"/>
</dbReference>
<gene>
    <name evidence="6" type="primary">gltC</name>
    <name evidence="6" type="ORF">ASD8599_04022</name>
</gene>
<evidence type="ECO:0000256" key="1">
    <source>
        <dbReference type="ARBA" id="ARBA00009437"/>
    </source>
</evidence>
<keyword evidence="4" id="KW-0804">Transcription</keyword>
<protein>
    <submittedName>
        <fullName evidence="6">HTH-type transcriptional regulator GltC</fullName>
    </submittedName>
</protein>
<dbReference type="PANTHER" id="PTHR30579:SF7">
    <property type="entry name" value="HTH-TYPE TRANSCRIPTIONAL REGULATOR LRHA-RELATED"/>
    <property type="match status" value="1"/>
</dbReference>
<dbReference type="SUPFAM" id="SSF53850">
    <property type="entry name" value="Periplasmic binding protein-like II"/>
    <property type="match status" value="1"/>
</dbReference>
<dbReference type="Gene3D" id="1.10.10.10">
    <property type="entry name" value="Winged helix-like DNA-binding domain superfamily/Winged helix DNA-binding domain"/>
    <property type="match status" value="1"/>
</dbReference>
<dbReference type="Gene3D" id="3.40.190.10">
    <property type="entry name" value="Periplasmic binding protein-like II"/>
    <property type="match status" value="2"/>
</dbReference>
<dbReference type="GO" id="GO:0003677">
    <property type="term" value="F:DNA binding"/>
    <property type="evidence" value="ECO:0007669"/>
    <property type="project" value="UniProtKB-KW"/>
</dbReference>